<dbReference type="EMBL" id="JBHSOF010000054">
    <property type="protein sequence ID" value="MFC5667283.1"/>
    <property type="molecule type" value="Genomic_DNA"/>
</dbReference>
<dbReference type="RefSeq" id="WP_380228959.1">
    <property type="nucleotide sequence ID" value="NZ_JBHSOF010000054.1"/>
</dbReference>
<feature type="compositionally biased region" description="Low complexity" evidence="1">
    <location>
        <begin position="223"/>
        <end position="238"/>
    </location>
</feature>
<feature type="region of interest" description="Disordered" evidence="1">
    <location>
        <begin position="81"/>
        <end position="121"/>
    </location>
</feature>
<feature type="compositionally biased region" description="Low complexity" evidence="1">
    <location>
        <begin position="272"/>
        <end position="287"/>
    </location>
</feature>
<feature type="region of interest" description="Disordered" evidence="1">
    <location>
        <begin position="161"/>
        <end position="309"/>
    </location>
</feature>
<keyword evidence="2" id="KW-1133">Transmembrane helix</keyword>
<feature type="transmembrane region" description="Helical" evidence="2">
    <location>
        <begin position="44"/>
        <end position="65"/>
    </location>
</feature>
<dbReference type="Proteomes" id="UP001595975">
    <property type="component" value="Unassembled WGS sequence"/>
</dbReference>
<feature type="compositionally biased region" description="Pro residues" evidence="1">
    <location>
        <begin position="288"/>
        <end position="309"/>
    </location>
</feature>
<keyword evidence="2" id="KW-0472">Membrane</keyword>
<keyword evidence="4" id="KW-1185">Reference proteome</keyword>
<keyword evidence="2" id="KW-0812">Transmembrane</keyword>
<protein>
    <submittedName>
        <fullName evidence="3">Uncharacterized protein</fullName>
    </submittedName>
</protein>
<gene>
    <name evidence="3" type="ORF">ACFP3U_30485</name>
</gene>
<feature type="transmembrane region" description="Helical" evidence="2">
    <location>
        <begin position="134"/>
        <end position="152"/>
    </location>
</feature>
<organism evidence="3 4">
    <name type="scientific">Kitasatospora misakiensis</name>
    <dbReference type="NCBI Taxonomy" id="67330"/>
    <lineage>
        <taxon>Bacteria</taxon>
        <taxon>Bacillati</taxon>
        <taxon>Actinomycetota</taxon>
        <taxon>Actinomycetes</taxon>
        <taxon>Kitasatosporales</taxon>
        <taxon>Streptomycetaceae</taxon>
        <taxon>Kitasatospora</taxon>
    </lineage>
</organism>
<proteinExistence type="predicted"/>
<name>A0ABW0XC40_9ACTN</name>
<evidence type="ECO:0000256" key="1">
    <source>
        <dbReference type="SAM" id="MobiDB-lite"/>
    </source>
</evidence>
<comment type="caution">
    <text evidence="3">The sequence shown here is derived from an EMBL/GenBank/DDBJ whole genome shotgun (WGS) entry which is preliminary data.</text>
</comment>
<evidence type="ECO:0000256" key="2">
    <source>
        <dbReference type="SAM" id="Phobius"/>
    </source>
</evidence>
<evidence type="ECO:0000313" key="4">
    <source>
        <dbReference type="Proteomes" id="UP001595975"/>
    </source>
</evidence>
<evidence type="ECO:0000313" key="3">
    <source>
        <dbReference type="EMBL" id="MFC5667283.1"/>
    </source>
</evidence>
<accession>A0ABW0XC40</accession>
<feature type="compositionally biased region" description="Low complexity" evidence="1">
    <location>
        <begin position="189"/>
        <end position="203"/>
    </location>
</feature>
<sequence length="309" mass="29739">MPQRKPDPDGAEEGRRRIDLSATQVAASALATVVGAVLASELGVYGTILGAAVVSVGATTGGAVFQHLFRRTGEQLRGAVDRAAGPGPLANGLRQAPRPDHADAGPSESGPPGTAEWSTPRVVRARRRWTWKSYAAVSALVFAVAMVPILAFELATGQPVSATVQGGSGSGTSLGGRVDRKPPVPPGEAPSSGPAAVPSPSAGRDAGASGRPSPGARPGTDVGGPTASPSAGASTGASAGSGAGGTPSGTPATPPTARPSGEPSGSATPSRPSGEGTASAGPSGGATPKPPAPTTAVAPPPAPEPAATP</sequence>
<feature type="transmembrane region" description="Helical" evidence="2">
    <location>
        <begin position="20"/>
        <end position="38"/>
    </location>
</feature>
<reference evidence="4" key="1">
    <citation type="journal article" date="2019" name="Int. J. Syst. Evol. Microbiol.">
        <title>The Global Catalogue of Microorganisms (GCM) 10K type strain sequencing project: providing services to taxonomists for standard genome sequencing and annotation.</title>
        <authorList>
            <consortium name="The Broad Institute Genomics Platform"/>
            <consortium name="The Broad Institute Genome Sequencing Center for Infectious Disease"/>
            <person name="Wu L."/>
            <person name="Ma J."/>
        </authorList>
    </citation>
    <scope>NUCLEOTIDE SEQUENCE [LARGE SCALE GENOMIC DNA]</scope>
    <source>
        <strain evidence="4">CGMCC 4.1437</strain>
    </source>
</reference>